<dbReference type="InterPro" id="IPR051604">
    <property type="entry name" value="Ergot_Alk_Oxidoreductase"/>
</dbReference>
<organism evidence="2 3">
    <name type="scientific">Thermocatellispora tengchongensis</name>
    <dbReference type="NCBI Taxonomy" id="1073253"/>
    <lineage>
        <taxon>Bacteria</taxon>
        <taxon>Bacillati</taxon>
        <taxon>Actinomycetota</taxon>
        <taxon>Actinomycetes</taxon>
        <taxon>Streptosporangiales</taxon>
        <taxon>Streptosporangiaceae</taxon>
        <taxon>Thermocatellispora</taxon>
    </lineage>
</organism>
<evidence type="ECO:0000313" key="2">
    <source>
        <dbReference type="EMBL" id="MBB5140297.1"/>
    </source>
</evidence>
<dbReference type="Gene3D" id="3.90.25.10">
    <property type="entry name" value="UDP-galactose 4-epimerase, domain 1"/>
    <property type="match status" value="1"/>
</dbReference>
<dbReference type="RefSeq" id="WP_185057093.1">
    <property type="nucleotide sequence ID" value="NZ_BAABIX010000056.1"/>
</dbReference>
<dbReference type="PANTHER" id="PTHR43162:SF1">
    <property type="entry name" value="PRESTALK A DIFFERENTIATION PROTEIN A"/>
    <property type="match status" value="1"/>
</dbReference>
<dbReference type="PANTHER" id="PTHR43162">
    <property type="match status" value="1"/>
</dbReference>
<sequence length="276" mass="29588">MTVLVTGATGQVGRHVVRGLLDGGERVRALTRSPGQADLPEGAEVVAGDLARPETLAGALAGVERMYLFPVPETAAEVLALARSAGVRRVVVLSSSSAEGGDEHDFSYAMHRPVERAAEESGLEWVHVRGGEFMANTLAWWAPAVREEGVVREIHGDVPHAPVHERDIADVAVAALRPGGPAGVAYTVHGPEPVTPVRQAELIGEVLGREVRFEELTPERAREIWIGRGMPAHVADALLQPPAGPPETMSQQVRDLIGHPGRTWTEWVTDHRAAFT</sequence>
<dbReference type="SUPFAM" id="SSF51735">
    <property type="entry name" value="NAD(P)-binding Rossmann-fold domains"/>
    <property type="match status" value="1"/>
</dbReference>
<dbReference type="InterPro" id="IPR036291">
    <property type="entry name" value="NAD(P)-bd_dom_sf"/>
</dbReference>
<reference evidence="2 3" key="1">
    <citation type="submission" date="2020-08" db="EMBL/GenBank/DDBJ databases">
        <title>Genomic Encyclopedia of Type Strains, Phase IV (KMG-IV): sequencing the most valuable type-strain genomes for metagenomic binning, comparative biology and taxonomic classification.</title>
        <authorList>
            <person name="Goeker M."/>
        </authorList>
    </citation>
    <scope>NUCLEOTIDE SEQUENCE [LARGE SCALE GENOMIC DNA]</scope>
    <source>
        <strain evidence="2 3">DSM 45615</strain>
    </source>
</reference>
<dbReference type="Proteomes" id="UP000578449">
    <property type="component" value="Unassembled WGS sequence"/>
</dbReference>
<gene>
    <name evidence="2" type="ORF">HNP84_010064</name>
</gene>
<feature type="domain" description="NAD(P)-binding" evidence="1">
    <location>
        <begin position="7"/>
        <end position="176"/>
    </location>
</feature>
<name>A0A840PT34_9ACTN</name>
<dbReference type="AlphaFoldDB" id="A0A840PT34"/>
<dbReference type="Gene3D" id="3.40.50.720">
    <property type="entry name" value="NAD(P)-binding Rossmann-like Domain"/>
    <property type="match status" value="1"/>
</dbReference>
<dbReference type="EMBL" id="JACHGN010000040">
    <property type="protein sequence ID" value="MBB5140297.1"/>
    <property type="molecule type" value="Genomic_DNA"/>
</dbReference>
<proteinExistence type="predicted"/>
<dbReference type="InterPro" id="IPR016040">
    <property type="entry name" value="NAD(P)-bd_dom"/>
</dbReference>
<evidence type="ECO:0000259" key="1">
    <source>
        <dbReference type="Pfam" id="PF13460"/>
    </source>
</evidence>
<keyword evidence="3" id="KW-1185">Reference proteome</keyword>
<evidence type="ECO:0000313" key="3">
    <source>
        <dbReference type="Proteomes" id="UP000578449"/>
    </source>
</evidence>
<comment type="caution">
    <text evidence="2">The sequence shown here is derived from an EMBL/GenBank/DDBJ whole genome shotgun (WGS) entry which is preliminary data.</text>
</comment>
<dbReference type="Pfam" id="PF13460">
    <property type="entry name" value="NAD_binding_10"/>
    <property type="match status" value="1"/>
</dbReference>
<protein>
    <submittedName>
        <fullName evidence="2">Uncharacterized protein YbjT (DUF2867 family)</fullName>
    </submittedName>
</protein>
<accession>A0A840PT34</accession>